<feature type="non-terminal residue" evidence="1">
    <location>
        <position position="57"/>
    </location>
</feature>
<protein>
    <submittedName>
        <fullName evidence="1">Jg27725 protein</fullName>
    </submittedName>
</protein>
<sequence>MAYLIAYLMVSGKPSPINGATQHRTCEEPALQPAAMFQSTCATSIDNEKCGQGLVEF</sequence>
<dbReference type="Proteomes" id="UP000838756">
    <property type="component" value="Unassembled WGS sequence"/>
</dbReference>
<accession>A0A8S4QK08</accession>
<dbReference type="EMBL" id="CAKXAJ010011291">
    <property type="protein sequence ID" value="CAH2212775.1"/>
    <property type="molecule type" value="Genomic_DNA"/>
</dbReference>
<evidence type="ECO:0000313" key="1">
    <source>
        <dbReference type="EMBL" id="CAH2212775.1"/>
    </source>
</evidence>
<dbReference type="AlphaFoldDB" id="A0A8S4QK08"/>
<keyword evidence="2" id="KW-1185">Reference proteome</keyword>
<evidence type="ECO:0000313" key="2">
    <source>
        <dbReference type="Proteomes" id="UP000838756"/>
    </source>
</evidence>
<proteinExistence type="predicted"/>
<gene>
    <name evidence="1" type="primary">jg27725</name>
    <name evidence="1" type="ORF">PAEG_LOCUS3512</name>
</gene>
<reference evidence="1" key="1">
    <citation type="submission" date="2022-03" db="EMBL/GenBank/DDBJ databases">
        <authorList>
            <person name="Lindestad O."/>
        </authorList>
    </citation>
    <scope>NUCLEOTIDE SEQUENCE</scope>
</reference>
<comment type="caution">
    <text evidence="1">The sequence shown here is derived from an EMBL/GenBank/DDBJ whole genome shotgun (WGS) entry which is preliminary data.</text>
</comment>
<name>A0A8S4QK08_9NEOP</name>
<organism evidence="1 2">
    <name type="scientific">Pararge aegeria aegeria</name>
    <dbReference type="NCBI Taxonomy" id="348720"/>
    <lineage>
        <taxon>Eukaryota</taxon>
        <taxon>Metazoa</taxon>
        <taxon>Ecdysozoa</taxon>
        <taxon>Arthropoda</taxon>
        <taxon>Hexapoda</taxon>
        <taxon>Insecta</taxon>
        <taxon>Pterygota</taxon>
        <taxon>Neoptera</taxon>
        <taxon>Endopterygota</taxon>
        <taxon>Lepidoptera</taxon>
        <taxon>Glossata</taxon>
        <taxon>Ditrysia</taxon>
        <taxon>Papilionoidea</taxon>
        <taxon>Nymphalidae</taxon>
        <taxon>Satyrinae</taxon>
        <taxon>Satyrini</taxon>
        <taxon>Parargina</taxon>
        <taxon>Pararge</taxon>
    </lineage>
</organism>